<keyword evidence="1" id="KW-0436">Ligase</keyword>
<organism evidence="1 2">
    <name type="scientific">Toxoplasma gondii FOU</name>
    <dbReference type="NCBI Taxonomy" id="943167"/>
    <lineage>
        <taxon>Eukaryota</taxon>
        <taxon>Sar</taxon>
        <taxon>Alveolata</taxon>
        <taxon>Apicomplexa</taxon>
        <taxon>Conoidasida</taxon>
        <taxon>Coccidia</taxon>
        <taxon>Eucoccidiorida</taxon>
        <taxon>Eimeriorina</taxon>
        <taxon>Sarcocystidae</taxon>
        <taxon>Toxoplasma</taxon>
    </lineage>
</organism>
<name>A0A086KS16_TOXGO</name>
<gene>
    <name evidence="1" type="ORF">TGFOU_293460A</name>
</gene>
<dbReference type="Proteomes" id="UP000028838">
    <property type="component" value="Unassembled WGS sequence"/>
</dbReference>
<dbReference type="EMBL" id="AEYH02001772">
    <property type="protein sequence ID" value="KFG47184.1"/>
    <property type="molecule type" value="Genomic_DNA"/>
</dbReference>
<accession>A0A086KS16</accession>
<evidence type="ECO:0000313" key="1">
    <source>
        <dbReference type="EMBL" id="KFG47184.1"/>
    </source>
</evidence>
<evidence type="ECO:0000313" key="2">
    <source>
        <dbReference type="Proteomes" id="UP000028838"/>
    </source>
</evidence>
<sequence>MYIYWYTFQTRSGMCVVLERTLKRISFFPVVRGVFFVAQVFALPPAAAARLKLYKDPAAATASAGGRPLAARAGDFASCVAASVQERAGRRQPSVTVVRGIFFDLGLLCLLVNSLKAYLIQVVSDPPGKIGKVKSRARGEFRVTFPHIQ</sequence>
<dbReference type="EC" id="6.5.1.1" evidence="1"/>
<comment type="caution">
    <text evidence="1">The sequence shown here is derived from an EMBL/GenBank/DDBJ whole genome shotgun (WGS) entry which is preliminary data.</text>
</comment>
<dbReference type="VEuPathDB" id="ToxoDB:TGFOU_293460A"/>
<dbReference type="AlphaFoldDB" id="A0A086KS16"/>
<reference evidence="1 2" key="1">
    <citation type="submission" date="2014-07" db="EMBL/GenBank/DDBJ databases">
        <authorList>
            <person name="Sibley D."/>
            <person name="Venepally P."/>
            <person name="Karamycheva S."/>
            <person name="Hadjithomas M."/>
            <person name="Khan A."/>
            <person name="Brunk B."/>
            <person name="Roos D."/>
            <person name="Caler E."/>
            <person name="Lorenzi H."/>
        </authorList>
    </citation>
    <scope>NUCLEOTIDE SEQUENCE [LARGE SCALE GENOMIC DNA]</scope>
    <source>
        <strain evidence="1 2">FOU</strain>
    </source>
</reference>
<dbReference type="GO" id="GO:0003910">
    <property type="term" value="F:DNA ligase (ATP) activity"/>
    <property type="evidence" value="ECO:0007669"/>
    <property type="project" value="UniProtKB-EC"/>
</dbReference>
<proteinExistence type="predicted"/>
<protein>
    <submittedName>
        <fullName evidence="1">ATP-dependent DNA ligase domain-containing protein</fullName>
        <ecNumber evidence="1">6.5.1.1</ecNumber>
    </submittedName>
</protein>